<feature type="transmembrane region" description="Helical" evidence="8">
    <location>
        <begin position="64"/>
        <end position="82"/>
    </location>
</feature>
<dbReference type="InterPro" id="IPR038377">
    <property type="entry name" value="Na/Glc_symporter_sf"/>
</dbReference>
<keyword evidence="6 8" id="KW-0472">Membrane</keyword>
<proteinExistence type="inferred from homology"/>
<dbReference type="Proteomes" id="UP000076858">
    <property type="component" value="Unassembled WGS sequence"/>
</dbReference>
<dbReference type="Pfam" id="PF00474">
    <property type="entry name" value="SSF"/>
    <property type="match status" value="1"/>
</dbReference>
<reference evidence="9 10" key="1">
    <citation type="submission" date="2016-03" db="EMBL/GenBank/DDBJ databases">
        <title>EvidentialGene: Evidence-directed Construction of Genes on Genomes.</title>
        <authorList>
            <person name="Gilbert D.G."/>
            <person name="Choi J.-H."/>
            <person name="Mockaitis K."/>
            <person name="Colbourne J."/>
            <person name="Pfrender M."/>
        </authorList>
    </citation>
    <scope>NUCLEOTIDE SEQUENCE [LARGE SCALE GENOMIC DNA]</scope>
    <source>
        <strain evidence="9 10">Xinb3</strain>
        <tissue evidence="9">Complete organism</tissue>
    </source>
</reference>
<dbReference type="PANTHER" id="PTHR48086:SF7">
    <property type="entry name" value="SODIUM-SOLUTE SYMPORTER-RELATED"/>
    <property type="match status" value="1"/>
</dbReference>
<feature type="transmembrane region" description="Helical" evidence="8">
    <location>
        <begin position="7"/>
        <end position="26"/>
    </location>
</feature>
<dbReference type="GO" id="GO:0022857">
    <property type="term" value="F:transmembrane transporter activity"/>
    <property type="evidence" value="ECO:0007669"/>
    <property type="project" value="InterPro"/>
</dbReference>
<dbReference type="Gene3D" id="1.20.1730.10">
    <property type="entry name" value="Sodium/glucose cotransporter"/>
    <property type="match status" value="1"/>
</dbReference>
<organism evidence="9 10">
    <name type="scientific">Daphnia magna</name>
    <dbReference type="NCBI Taxonomy" id="35525"/>
    <lineage>
        <taxon>Eukaryota</taxon>
        <taxon>Metazoa</taxon>
        <taxon>Ecdysozoa</taxon>
        <taxon>Arthropoda</taxon>
        <taxon>Crustacea</taxon>
        <taxon>Branchiopoda</taxon>
        <taxon>Diplostraca</taxon>
        <taxon>Cladocera</taxon>
        <taxon>Anomopoda</taxon>
        <taxon>Daphniidae</taxon>
        <taxon>Daphnia</taxon>
    </lineage>
</organism>
<dbReference type="PANTHER" id="PTHR48086">
    <property type="entry name" value="SODIUM/PROLINE SYMPORTER-RELATED"/>
    <property type="match status" value="1"/>
</dbReference>
<name>A0A164IMJ1_9CRUS</name>
<dbReference type="EMBL" id="LRGB01006920">
    <property type="protein sequence ID" value="KZS01416.1"/>
    <property type="molecule type" value="Genomic_DNA"/>
</dbReference>
<keyword evidence="4 8" id="KW-0812">Transmembrane</keyword>
<keyword evidence="10" id="KW-1185">Reference proteome</keyword>
<dbReference type="PROSITE" id="PS50283">
    <property type="entry name" value="NA_SOLUT_SYMP_3"/>
    <property type="match status" value="1"/>
</dbReference>
<evidence type="ECO:0000256" key="7">
    <source>
        <dbReference type="RuleBase" id="RU362091"/>
    </source>
</evidence>
<evidence type="ECO:0008006" key="11">
    <source>
        <dbReference type="Google" id="ProtNLM"/>
    </source>
</evidence>
<evidence type="ECO:0000256" key="4">
    <source>
        <dbReference type="ARBA" id="ARBA00022692"/>
    </source>
</evidence>
<keyword evidence="5 8" id="KW-1133">Transmembrane helix</keyword>
<comment type="similarity">
    <text evidence="2 7">Belongs to the sodium:solute symporter (SSF) (TC 2.A.21) family.</text>
</comment>
<dbReference type="InterPro" id="IPR001734">
    <property type="entry name" value="Na/solute_symporter"/>
</dbReference>
<gene>
    <name evidence="9" type="ORF">APZ42_001938</name>
</gene>
<evidence type="ECO:0000256" key="8">
    <source>
        <dbReference type="SAM" id="Phobius"/>
    </source>
</evidence>
<comment type="caution">
    <text evidence="9">The sequence shown here is derived from an EMBL/GenBank/DDBJ whole genome shotgun (WGS) entry which is preliminary data.</text>
</comment>
<evidence type="ECO:0000256" key="2">
    <source>
        <dbReference type="ARBA" id="ARBA00006434"/>
    </source>
</evidence>
<dbReference type="AlphaFoldDB" id="A0A164IMJ1"/>
<feature type="transmembrane region" description="Helical" evidence="8">
    <location>
        <begin position="38"/>
        <end position="57"/>
    </location>
</feature>
<comment type="subcellular location">
    <subcellularLocation>
        <location evidence="1">Membrane</location>
        <topology evidence="1">Multi-pass membrane protein</topology>
    </subcellularLocation>
</comment>
<evidence type="ECO:0000256" key="6">
    <source>
        <dbReference type="ARBA" id="ARBA00023136"/>
    </source>
</evidence>
<dbReference type="InterPro" id="IPR050277">
    <property type="entry name" value="Sodium:Solute_Symporter"/>
</dbReference>
<evidence type="ECO:0000313" key="10">
    <source>
        <dbReference type="Proteomes" id="UP000076858"/>
    </source>
</evidence>
<accession>A0A164IMJ1</accession>
<evidence type="ECO:0000256" key="5">
    <source>
        <dbReference type="ARBA" id="ARBA00022989"/>
    </source>
</evidence>
<protein>
    <recommendedName>
        <fullName evidence="11">Sodium/solute symporter</fullName>
    </recommendedName>
</protein>
<feature type="transmembrane region" description="Helical" evidence="8">
    <location>
        <begin position="88"/>
        <end position="108"/>
    </location>
</feature>
<evidence type="ECO:0000313" key="9">
    <source>
        <dbReference type="EMBL" id="KZS01416.1"/>
    </source>
</evidence>
<sequence>MGDRQFLLTLRIILVTFTAGALLFALNSKSTMYEMVQNAYNVTLAGAFVPLVAGAYWKRANTQGAMASVVLGIGTWLAFSQLAPDTLVPANLIGLFMSVVGMVLGSLAPSIIANRGHSIEAALHQAQAHAAASSHHAHKHHP</sequence>
<keyword evidence="3" id="KW-0813">Transport</keyword>
<evidence type="ECO:0000256" key="1">
    <source>
        <dbReference type="ARBA" id="ARBA00004141"/>
    </source>
</evidence>
<dbReference type="GO" id="GO:0005886">
    <property type="term" value="C:plasma membrane"/>
    <property type="evidence" value="ECO:0007669"/>
    <property type="project" value="TreeGrafter"/>
</dbReference>
<evidence type="ECO:0000256" key="3">
    <source>
        <dbReference type="ARBA" id="ARBA00022448"/>
    </source>
</evidence>